<feature type="region of interest" description="Disordered" evidence="1">
    <location>
        <begin position="1"/>
        <end position="55"/>
    </location>
</feature>
<evidence type="ECO:0000256" key="1">
    <source>
        <dbReference type="SAM" id="MobiDB-lite"/>
    </source>
</evidence>
<proteinExistence type="predicted"/>
<dbReference type="Proteomes" id="UP000499080">
    <property type="component" value="Unassembled WGS sequence"/>
</dbReference>
<organism evidence="2 3">
    <name type="scientific">Araneus ventricosus</name>
    <name type="common">Orbweaver spider</name>
    <name type="synonym">Epeira ventricosa</name>
    <dbReference type="NCBI Taxonomy" id="182803"/>
    <lineage>
        <taxon>Eukaryota</taxon>
        <taxon>Metazoa</taxon>
        <taxon>Ecdysozoa</taxon>
        <taxon>Arthropoda</taxon>
        <taxon>Chelicerata</taxon>
        <taxon>Arachnida</taxon>
        <taxon>Araneae</taxon>
        <taxon>Araneomorphae</taxon>
        <taxon>Entelegynae</taxon>
        <taxon>Araneoidea</taxon>
        <taxon>Araneidae</taxon>
        <taxon>Araneus</taxon>
    </lineage>
</organism>
<name>A0A4Y2F764_ARAVE</name>
<gene>
    <name evidence="2" type="ORF">AVEN_71962_1</name>
</gene>
<reference evidence="2 3" key="1">
    <citation type="journal article" date="2019" name="Sci. Rep.">
        <title>Orb-weaving spider Araneus ventricosus genome elucidates the spidroin gene catalogue.</title>
        <authorList>
            <person name="Kono N."/>
            <person name="Nakamura H."/>
            <person name="Ohtoshi R."/>
            <person name="Moran D.A.P."/>
            <person name="Shinohara A."/>
            <person name="Yoshida Y."/>
            <person name="Fujiwara M."/>
            <person name="Mori M."/>
            <person name="Tomita M."/>
            <person name="Arakawa K."/>
        </authorList>
    </citation>
    <scope>NUCLEOTIDE SEQUENCE [LARGE SCALE GENOMIC DNA]</scope>
</reference>
<protein>
    <submittedName>
        <fullName evidence="2">Uncharacterized protein</fullName>
    </submittedName>
</protein>
<dbReference type="EMBL" id="BGPR01000807">
    <property type="protein sequence ID" value="GBM36256.1"/>
    <property type="molecule type" value="Genomic_DNA"/>
</dbReference>
<dbReference type="AlphaFoldDB" id="A0A4Y2F764"/>
<comment type="caution">
    <text evidence="2">The sequence shown here is derived from an EMBL/GenBank/DDBJ whole genome shotgun (WGS) entry which is preliminary data.</text>
</comment>
<accession>A0A4Y2F764</accession>
<evidence type="ECO:0000313" key="3">
    <source>
        <dbReference type="Proteomes" id="UP000499080"/>
    </source>
</evidence>
<sequence length="68" mass="7328">MKSDARPQVSGRNARPQVSGRNARPQSRSEPKCTTKVEGGMNGRSLKAVSSDGQSQKKLIVTMVQSLD</sequence>
<keyword evidence="3" id="KW-1185">Reference proteome</keyword>
<evidence type="ECO:0000313" key="2">
    <source>
        <dbReference type="EMBL" id="GBM36256.1"/>
    </source>
</evidence>